<feature type="binding site" evidence="12">
    <location>
        <position position="190"/>
    </location>
    <ligand>
        <name>[4Fe-4S] cluster</name>
        <dbReference type="ChEBI" id="CHEBI:49883"/>
    </ligand>
</feature>
<dbReference type="PATRIC" id="fig|512763.3.peg.2250"/>
<keyword evidence="7 12" id="KW-0411">Iron-sulfur</keyword>
<comment type="similarity">
    <text evidence="1 12">Belongs to the Nth/MutY family.</text>
</comment>
<keyword evidence="15" id="KW-1185">Reference proteome</keyword>
<comment type="cofactor">
    <cofactor evidence="12">
        <name>[4Fe-4S] cluster</name>
        <dbReference type="ChEBI" id="CHEBI:49883"/>
    </cofactor>
    <text evidence="12">Binds 1 [4Fe-4S] cluster.</text>
</comment>
<evidence type="ECO:0000256" key="4">
    <source>
        <dbReference type="ARBA" id="ARBA00022763"/>
    </source>
</evidence>
<comment type="catalytic activity">
    <reaction evidence="12">
        <text>2'-deoxyribonucleotide-(2'-deoxyribose 5'-phosphate)-2'-deoxyribonucleotide-DNA = a 3'-end 2'-deoxyribonucleotide-(2,3-dehydro-2,3-deoxyribose 5'-phosphate)-DNA + a 5'-end 5'-phospho-2'-deoxyribonucleoside-DNA + H(+)</text>
        <dbReference type="Rhea" id="RHEA:66592"/>
        <dbReference type="Rhea" id="RHEA-COMP:13180"/>
        <dbReference type="Rhea" id="RHEA-COMP:16897"/>
        <dbReference type="Rhea" id="RHEA-COMP:17067"/>
        <dbReference type="ChEBI" id="CHEBI:15378"/>
        <dbReference type="ChEBI" id="CHEBI:136412"/>
        <dbReference type="ChEBI" id="CHEBI:157695"/>
        <dbReference type="ChEBI" id="CHEBI:167181"/>
        <dbReference type="EC" id="4.2.99.18"/>
    </reaction>
</comment>
<evidence type="ECO:0000256" key="7">
    <source>
        <dbReference type="ARBA" id="ARBA00023014"/>
    </source>
</evidence>
<dbReference type="Pfam" id="PF00730">
    <property type="entry name" value="HhH-GPD"/>
    <property type="match status" value="1"/>
</dbReference>
<dbReference type="PANTHER" id="PTHR10359">
    <property type="entry name" value="A/G-SPECIFIC ADENINE GLYCOSYLASE/ENDONUCLEASE III"/>
    <property type="match status" value="1"/>
</dbReference>
<dbReference type="InterPro" id="IPR003651">
    <property type="entry name" value="Endonuclease3_FeS-loop_motif"/>
</dbReference>
<evidence type="ECO:0000256" key="11">
    <source>
        <dbReference type="ARBA" id="ARBA00023295"/>
    </source>
</evidence>
<keyword evidence="10 12" id="KW-0456">Lyase</keyword>
<dbReference type="GO" id="GO:0003677">
    <property type="term" value="F:DNA binding"/>
    <property type="evidence" value="ECO:0007669"/>
    <property type="project" value="UniProtKB-UniRule"/>
</dbReference>
<dbReference type="STRING" id="512763.DC20_10220"/>
<evidence type="ECO:0000256" key="5">
    <source>
        <dbReference type="ARBA" id="ARBA00022801"/>
    </source>
</evidence>
<proteinExistence type="inferred from homology"/>
<evidence type="ECO:0000313" key="14">
    <source>
        <dbReference type="EMBL" id="ALI99285.1"/>
    </source>
</evidence>
<sequence length="225" mass="25508">MRKPERYRHLISYFTQNFPEAETELDYRNPYELLVAVVLSAQCTDKRVNLVTPALFEAFPSPEVLATATSDNIFPYIKSISYPNNKAKHLAGLGKMLTERFGGEVPSSIEELQLLPGVGRKTANVIASVIFNMPAMAVDTHVFRVSKRLGLVSSKARTPLEVEKELLKHIPVDLVPKAHHWLILHGRYICLARTPQCEHCPLTHFCAYYQKNWPNKPEDPENKLG</sequence>
<dbReference type="SMART" id="SM00525">
    <property type="entry name" value="FES"/>
    <property type="match status" value="1"/>
</dbReference>
<keyword evidence="3 12" id="KW-0479">Metal-binding</keyword>
<accession>A0A0P0C7C6</accession>
<name>A0A0P0C7C6_9BACT</name>
<dbReference type="Pfam" id="PF10576">
    <property type="entry name" value="EndIII_4Fe-2S"/>
    <property type="match status" value="1"/>
</dbReference>
<feature type="binding site" evidence="12">
    <location>
        <position position="206"/>
    </location>
    <ligand>
        <name>[4Fe-4S] cluster</name>
        <dbReference type="ChEBI" id="CHEBI:49883"/>
    </ligand>
</feature>
<dbReference type="PIRSF" id="PIRSF001435">
    <property type="entry name" value="Nth"/>
    <property type="match status" value="1"/>
</dbReference>
<feature type="binding site" evidence="12">
    <location>
        <position position="200"/>
    </location>
    <ligand>
        <name>[4Fe-4S] cluster</name>
        <dbReference type="ChEBI" id="CHEBI:49883"/>
    </ligand>
</feature>
<dbReference type="InterPro" id="IPR011257">
    <property type="entry name" value="DNA_glycosylase"/>
</dbReference>
<evidence type="ECO:0000256" key="8">
    <source>
        <dbReference type="ARBA" id="ARBA00023125"/>
    </source>
</evidence>
<keyword evidence="9 12" id="KW-0234">DNA repair</keyword>
<dbReference type="GO" id="GO:0140078">
    <property type="term" value="F:class I DNA-(apurinic or apyrimidinic site) endonuclease activity"/>
    <property type="evidence" value="ECO:0007669"/>
    <property type="project" value="UniProtKB-EC"/>
</dbReference>
<dbReference type="EMBL" id="CP012643">
    <property type="protein sequence ID" value="ALI99285.1"/>
    <property type="molecule type" value="Genomic_DNA"/>
</dbReference>
<dbReference type="OrthoDB" id="9800977at2"/>
<organism evidence="14 15">
    <name type="scientific">Rufibacter tibetensis</name>
    <dbReference type="NCBI Taxonomy" id="512763"/>
    <lineage>
        <taxon>Bacteria</taxon>
        <taxon>Pseudomonadati</taxon>
        <taxon>Bacteroidota</taxon>
        <taxon>Cytophagia</taxon>
        <taxon>Cytophagales</taxon>
        <taxon>Hymenobacteraceae</taxon>
        <taxon>Rufibacter</taxon>
    </lineage>
</organism>
<dbReference type="AlphaFoldDB" id="A0A0P0C7C6"/>
<dbReference type="GO" id="GO:0051539">
    <property type="term" value="F:4 iron, 4 sulfur cluster binding"/>
    <property type="evidence" value="ECO:0007669"/>
    <property type="project" value="UniProtKB-UniRule"/>
</dbReference>
<reference evidence="14 15" key="1">
    <citation type="submission" date="2015-08" db="EMBL/GenBank/DDBJ databases">
        <title>Complete genome sequence of Rufibacter tibetensis strain 1351t, a radiation-resistant bacterium from tibet plateau.</title>
        <authorList>
            <person name="Dai J."/>
        </authorList>
    </citation>
    <scope>NUCLEOTIDE SEQUENCE [LARGE SCALE GENOMIC DNA]</scope>
    <source>
        <strain evidence="14 15">1351</strain>
    </source>
</reference>
<dbReference type="Proteomes" id="UP000061382">
    <property type="component" value="Chromosome"/>
</dbReference>
<dbReference type="GO" id="GO:0006285">
    <property type="term" value="P:base-excision repair, AP site formation"/>
    <property type="evidence" value="ECO:0007669"/>
    <property type="project" value="TreeGrafter"/>
</dbReference>
<keyword evidence="14" id="KW-0540">Nuclease</keyword>
<dbReference type="InterPro" id="IPR023170">
    <property type="entry name" value="HhH_base_excis_C"/>
</dbReference>
<dbReference type="FunFam" id="1.10.340.30:FF:000001">
    <property type="entry name" value="Endonuclease III"/>
    <property type="match status" value="1"/>
</dbReference>
<dbReference type="Gene3D" id="1.10.1670.10">
    <property type="entry name" value="Helix-hairpin-Helix base-excision DNA repair enzymes (C-terminal)"/>
    <property type="match status" value="1"/>
</dbReference>
<evidence type="ECO:0000256" key="10">
    <source>
        <dbReference type="ARBA" id="ARBA00023239"/>
    </source>
</evidence>
<dbReference type="NCBIfam" id="TIGR01083">
    <property type="entry name" value="nth"/>
    <property type="match status" value="1"/>
</dbReference>
<dbReference type="KEGG" id="rti:DC20_10220"/>
<keyword evidence="6 12" id="KW-0408">Iron</keyword>
<keyword evidence="11 12" id="KW-0326">Glycosidase</keyword>
<gene>
    <name evidence="12" type="primary">nth</name>
    <name evidence="14" type="ORF">DC20_10220</name>
</gene>
<comment type="function">
    <text evidence="12">DNA repair enzyme that has both DNA N-glycosylase activity and AP-lyase activity. The DNA N-glycosylase activity releases various damaged pyrimidines from DNA by cleaving the N-glycosidic bond, leaving an AP (apurinic/apyrimidinic) site. The AP-lyase activity cleaves the phosphodiester bond 3' to the AP site by a beta-elimination, leaving a 3'-terminal unsaturated sugar and a product with a terminal 5'-phosphate.</text>
</comment>
<protein>
    <recommendedName>
        <fullName evidence="12">Endonuclease III</fullName>
        <ecNumber evidence="12">4.2.99.18</ecNumber>
    </recommendedName>
    <alternativeName>
        <fullName evidence="12">DNA-(apurinic or apyrimidinic site) lyase</fullName>
    </alternativeName>
</protein>
<dbReference type="RefSeq" id="WP_062543747.1">
    <property type="nucleotide sequence ID" value="NZ_CP012643.1"/>
</dbReference>
<evidence type="ECO:0000256" key="2">
    <source>
        <dbReference type="ARBA" id="ARBA00022485"/>
    </source>
</evidence>
<evidence type="ECO:0000259" key="13">
    <source>
        <dbReference type="SMART" id="SM00478"/>
    </source>
</evidence>
<dbReference type="GO" id="GO:0019104">
    <property type="term" value="F:DNA N-glycosylase activity"/>
    <property type="evidence" value="ECO:0007669"/>
    <property type="project" value="UniProtKB-UniRule"/>
</dbReference>
<dbReference type="InterPro" id="IPR000445">
    <property type="entry name" value="HhH_motif"/>
</dbReference>
<dbReference type="InterPro" id="IPR004036">
    <property type="entry name" value="Endonuclease-III-like_CS2"/>
</dbReference>
<keyword evidence="4 12" id="KW-0227">DNA damage</keyword>
<dbReference type="PROSITE" id="PS01155">
    <property type="entry name" value="ENDONUCLEASE_III_2"/>
    <property type="match status" value="1"/>
</dbReference>
<dbReference type="EC" id="4.2.99.18" evidence="12"/>
<keyword evidence="5 12" id="KW-0378">Hydrolase</keyword>
<keyword evidence="2 12" id="KW-0004">4Fe-4S</keyword>
<keyword evidence="8 12" id="KW-0238">DNA-binding</keyword>
<dbReference type="InterPro" id="IPR003265">
    <property type="entry name" value="HhH-GPD_domain"/>
</dbReference>
<dbReference type="Gene3D" id="1.10.340.30">
    <property type="entry name" value="Hypothetical protein, domain 2"/>
    <property type="match status" value="1"/>
</dbReference>
<dbReference type="HAMAP" id="MF_00942">
    <property type="entry name" value="Nth"/>
    <property type="match status" value="1"/>
</dbReference>
<feature type="binding site" evidence="12">
    <location>
        <position position="197"/>
    </location>
    <ligand>
        <name>[4Fe-4S] cluster</name>
        <dbReference type="ChEBI" id="CHEBI:49883"/>
    </ligand>
</feature>
<evidence type="ECO:0000256" key="6">
    <source>
        <dbReference type="ARBA" id="ARBA00023004"/>
    </source>
</evidence>
<feature type="domain" description="HhH-GPD" evidence="13">
    <location>
        <begin position="39"/>
        <end position="188"/>
    </location>
</feature>
<evidence type="ECO:0000256" key="3">
    <source>
        <dbReference type="ARBA" id="ARBA00022723"/>
    </source>
</evidence>
<dbReference type="CDD" id="cd00056">
    <property type="entry name" value="ENDO3c"/>
    <property type="match status" value="1"/>
</dbReference>
<dbReference type="SMART" id="SM00478">
    <property type="entry name" value="ENDO3c"/>
    <property type="match status" value="1"/>
</dbReference>
<evidence type="ECO:0000313" key="15">
    <source>
        <dbReference type="Proteomes" id="UP000061382"/>
    </source>
</evidence>
<dbReference type="InterPro" id="IPR005759">
    <property type="entry name" value="Nth"/>
</dbReference>
<evidence type="ECO:0000256" key="9">
    <source>
        <dbReference type="ARBA" id="ARBA00023204"/>
    </source>
</evidence>
<evidence type="ECO:0000256" key="12">
    <source>
        <dbReference type="HAMAP-Rule" id="MF_00942"/>
    </source>
</evidence>
<dbReference type="FunFam" id="1.10.1670.10:FF:000001">
    <property type="entry name" value="Endonuclease III"/>
    <property type="match status" value="1"/>
</dbReference>
<keyword evidence="14" id="KW-0255">Endonuclease</keyword>
<dbReference type="SUPFAM" id="SSF48150">
    <property type="entry name" value="DNA-glycosylase"/>
    <property type="match status" value="1"/>
</dbReference>
<evidence type="ECO:0000256" key="1">
    <source>
        <dbReference type="ARBA" id="ARBA00008343"/>
    </source>
</evidence>
<dbReference type="PANTHER" id="PTHR10359:SF18">
    <property type="entry name" value="ENDONUCLEASE III"/>
    <property type="match status" value="1"/>
</dbReference>
<dbReference type="Pfam" id="PF00633">
    <property type="entry name" value="HHH"/>
    <property type="match status" value="1"/>
</dbReference>
<dbReference type="GO" id="GO:0046872">
    <property type="term" value="F:metal ion binding"/>
    <property type="evidence" value="ECO:0007669"/>
    <property type="project" value="UniProtKB-KW"/>
</dbReference>